<dbReference type="Proteomes" id="UP000219338">
    <property type="component" value="Unassembled WGS sequence"/>
</dbReference>
<accession>A0A284S9F3</accession>
<protein>
    <submittedName>
        <fullName evidence="1">Uncharacterized protein</fullName>
    </submittedName>
</protein>
<name>A0A284S9F3_ARMOS</name>
<gene>
    <name evidence="1" type="ORF">ARMOST_21185</name>
</gene>
<evidence type="ECO:0000313" key="2">
    <source>
        <dbReference type="Proteomes" id="UP000219338"/>
    </source>
</evidence>
<sequence length="79" mass="8986">MPGMLYADNPPGIYYVYYRYEAYNGNFGYRRGRQAGPSTILRNVFHPYDQQAASATQITAYNDLQQHGDEDELGCARAI</sequence>
<proteinExistence type="predicted"/>
<evidence type="ECO:0000313" key="1">
    <source>
        <dbReference type="EMBL" id="SJL17629.1"/>
    </source>
</evidence>
<keyword evidence="2" id="KW-1185">Reference proteome</keyword>
<dbReference type="EMBL" id="FUEG01000046">
    <property type="protein sequence ID" value="SJL17629.1"/>
    <property type="molecule type" value="Genomic_DNA"/>
</dbReference>
<organism evidence="1 2">
    <name type="scientific">Armillaria ostoyae</name>
    <name type="common">Armillaria root rot fungus</name>
    <dbReference type="NCBI Taxonomy" id="47428"/>
    <lineage>
        <taxon>Eukaryota</taxon>
        <taxon>Fungi</taxon>
        <taxon>Dikarya</taxon>
        <taxon>Basidiomycota</taxon>
        <taxon>Agaricomycotina</taxon>
        <taxon>Agaricomycetes</taxon>
        <taxon>Agaricomycetidae</taxon>
        <taxon>Agaricales</taxon>
        <taxon>Marasmiineae</taxon>
        <taxon>Physalacriaceae</taxon>
        <taxon>Armillaria</taxon>
    </lineage>
</organism>
<reference evidence="2" key="1">
    <citation type="journal article" date="2017" name="Nat. Ecol. Evol.">
        <title>Genome expansion and lineage-specific genetic innovations in the forest pathogenic fungi Armillaria.</title>
        <authorList>
            <person name="Sipos G."/>
            <person name="Prasanna A.N."/>
            <person name="Walter M.C."/>
            <person name="O'Connor E."/>
            <person name="Balint B."/>
            <person name="Krizsan K."/>
            <person name="Kiss B."/>
            <person name="Hess J."/>
            <person name="Varga T."/>
            <person name="Slot J."/>
            <person name="Riley R."/>
            <person name="Boka B."/>
            <person name="Rigling D."/>
            <person name="Barry K."/>
            <person name="Lee J."/>
            <person name="Mihaltcheva S."/>
            <person name="LaButti K."/>
            <person name="Lipzen A."/>
            <person name="Waldron R."/>
            <person name="Moloney N.M."/>
            <person name="Sperisen C."/>
            <person name="Kredics L."/>
            <person name="Vagvoelgyi C."/>
            <person name="Patrignani A."/>
            <person name="Fitzpatrick D."/>
            <person name="Nagy I."/>
            <person name="Doyle S."/>
            <person name="Anderson J.B."/>
            <person name="Grigoriev I.V."/>
            <person name="Gueldener U."/>
            <person name="Muensterkoetter M."/>
            <person name="Nagy L.G."/>
        </authorList>
    </citation>
    <scope>NUCLEOTIDE SEQUENCE [LARGE SCALE GENOMIC DNA]</scope>
    <source>
        <strain evidence="2">C18/9</strain>
    </source>
</reference>
<dbReference type="AlphaFoldDB" id="A0A284S9F3"/>